<name>A0AA88JD73_FICCA</name>
<accession>A0AA88JD73</accession>
<proteinExistence type="predicted"/>
<feature type="region of interest" description="Disordered" evidence="1">
    <location>
        <begin position="94"/>
        <end position="120"/>
    </location>
</feature>
<dbReference type="Proteomes" id="UP001187192">
    <property type="component" value="Unassembled WGS sequence"/>
</dbReference>
<sequence length="136" mass="16032">MTTNERQWADAVCDIVEKERERLPDAISTLTSWIKRSGGSMCCDCRRQHWRRRFHLEAAPIARHRCKFDRAPPFSHRRHSTVDHCCNRWIKKDHRRDPSFSPLSDLLALGPPRSRPHQKKSLIVALQKPELWSELS</sequence>
<keyword evidence="3" id="KW-1185">Reference proteome</keyword>
<comment type="caution">
    <text evidence="2">The sequence shown here is derived from an EMBL/GenBank/DDBJ whole genome shotgun (WGS) entry which is preliminary data.</text>
</comment>
<dbReference type="EMBL" id="BTGU01000708">
    <property type="protein sequence ID" value="GMN68842.1"/>
    <property type="molecule type" value="Genomic_DNA"/>
</dbReference>
<organism evidence="2 3">
    <name type="scientific">Ficus carica</name>
    <name type="common">Common fig</name>
    <dbReference type="NCBI Taxonomy" id="3494"/>
    <lineage>
        <taxon>Eukaryota</taxon>
        <taxon>Viridiplantae</taxon>
        <taxon>Streptophyta</taxon>
        <taxon>Embryophyta</taxon>
        <taxon>Tracheophyta</taxon>
        <taxon>Spermatophyta</taxon>
        <taxon>Magnoliopsida</taxon>
        <taxon>eudicotyledons</taxon>
        <taxon>Gunneridae</taxon>
        <taxon>Pentapetalae</taxon>
        <taxon>rosids</taxon>
        <taxon>fabids</taxon>
        <taxon>Rosales</taxon>
        <taxon>Moraceae</taxon>
        <taxon>Ficeae</taxon>
        <taxon>Ficus</taxon>
    </lineage>
</organism>
<dbReference type="AlphaFoldDB" id="A0AA88JD73"/>
<evidence type="ECO:0000313" key="2">
    <source>
        <dbReference type="EMBL" id="GMN68842.1"/>
    </source>
</evidence>
<evidence type="ECO:0000256" key="1">
    <source>
        <dbReference type="SAM" id="MobiDB-lite"/>
    </source>
</evidence>
<evidence type="ECO:0000313" key="3">
    <source>
        <dbReference type="Proteomes" id="UP001187192"/>
    </source>
</evidence>
<reference evidence="2" key="1">
    <citation type="submission" date="2023-07" db="EMBL/GenBank/DDBJ databases">
        <title>draft genome sequence of fig (Ficus carica).</title>
        <authorList>
            <person name="Takahashi T."/>
            <person name="Nishimura K."/>
        </authorList>
    </citation>
    <scope>NUCLEOTIDE SEQUENCE</scope>
</reference>
<gene>
    <name evidence="2" type="ORF">TIFTF001_037893</name>
</gene>
<protein>
    <submittedName>
        <fullName evidence="2">Uncharacterized protein</fullName>
    </submittedName>
</protein>